<sequence>MSEKFIEKAHCVVMSNLSDENFGANSLALLLGLSTSQTLRKIKAATGKSVNKYIRDLRLKEAARLIQETELSLAEISYKVGFNSASYFSKTFSNYYGITPSEFKVRKISSEELDAIKPTHSLRSIITSKATLYIGILLLALLAGYFIINGITAKNHSLPNSIAVLPFKDLSQQDNQWFCDGVSENILHSLAQIKDVTVTSFTSSSTYRNSEKRIPEIAKELGVSYILEGSVVLHDNKTKIIVQLIDCNDNHIWSKEYSDDFENIIDIQNNVAQEVVSQFKTTLTPLDEQTLNAYPTKNMKAYALHLEGRLINDSRNFEDLEKNIKNNKKAIALDSNFVEAYAQVASTNLVVAINYELSGNTKYVKEAREYVNDALALDPNSARANAVKARLLLGNDWSESEKYFKKAIALNPNDSETRYWYADYFLKSENSDLKQALKQATIASRLSPFSPEIAARYAWLMVLNNKFDEAEAYLTAYGFVIPTDERFLISLHLGSRKNKDWHPLFDWAYTLIKSDPENAPMYYHYLAQGYNQIYIDKLKSMECAKKAYDLNDDFLYFYIYNLMINGFHDKAAEFLKSDVFKNLPEEGKRYYTWEYQYYTGNYEQAQNEIEKYPEVFKYSELSKTYAQLGDRTKLDSINKLYFVQGEHKYFYRAYVHAILKERDSMYYYLNKVRYSYYNPFTITNGTPEFEPYKNDPRYKALLKEFYIPIPEK</sequence>
<dbReference type="Proteomes" id="UP000006049">
    <property type="component" value="Chromosome"/>
</dbReference>
<dbReference type="eggNOG" id="COG5616">
    <property type="taxonomic scope" value="Bacteria"/>
</dbReference>
<dbReference type="SUPFAM" id="SSF46689">
    <property type="entry name" value="Homeodomain-like"/>
    <property type="match status" value="1"/>
</dbReference>
<dbReference type="Pfam" id="PF13431">
    <property type="entry name" value="TPR_17"/>
    <property type="match status" value="1"/>
</dbReference>
<evidence type="ECO:0000313" key="6">
    <source>
        <dbReference type="EMBL" id="AFL81787.1"/>
    </source>
</evidence>
<name>I3YXR9_AEQSU</name>
<keyword evidence="2" id="KW-0238">DNA-binding</keyword>
<dbReference type="PROSITE" id="PS00041">
    <property type="entry name" value="HTH_ARAC_FAMILY_1"/>
    <property type="match status" value="1"/>
</dbReference>
<dbReference type="HOGENOM" id="CLU_397751_0_0_10"/>
<evidence type="ECO:0000256" key="4">
    <source>
        <dbReference type="SAM" id="Phobius"/>
    </source>
</evidence>
<evidence type="ECO:0000256" key="1">
    <source>
        <dbReference type="ARBA" id="ARBA00023015"/>
    </source>
</evidence>
<gene>
    <name evidence="6" type="ordered locus">Aeqsu_2327</name>
</gene>
<feature type="transmembrane region" description="Helical" evidence="4">
    <location>
        <begin position="130"/>
        <end position="148"/>
    </location>
</feature>
<dbReference type="SUPFAM" id="SSF48452">
    <property type="entry name" value="TPR-like"/>
    <property type="match status" value="1"/>
</dbReference>
<dbReference type="eggNOG" id="COG2207">
    <property type="taxonomic scope" value="Bacteria"/>
</dbReference>
<keyword evidence="4" id="KW-0472">Membrane</keyword>
<dbReference type="PRINTS" id="PR00032">
    <property type="entry name" value="HTHARAC"/>
</dbReference>
<evidence type="ECO:0000259" key="5">
    <source>
        <dbReference type="PROSITE" id="PS01124"/>
    </source>
</evidence>
<keyword evidence="4" id="KW-0812">Transmembrane</keyword>
<dbReference type="GO" id="GO:0043565">
    <property type="term" value="F:sequence-specific DNA binding"/>
    <property type="evidence" value="ECO:0007669"/>
    <property type="project" value="InterPro"/>
</dbReference>
<feature type="domain" description="HTH araC/xylS-type" evidence="5">
    <location>
        <begin position="7"/>
        <end position="106"/>
    </location>
</feature>
<reference evidence="6 7" key="1">
    <citation type="submission" date="2012-06" db="EMBL/GenBank/DDBJ databases">
        <title>The complete genome of Aequorivita sublithincola DSM 14238.</title>
        <authorList>
            <consortium name="US DOE Joint Genome Institute (JGI-PGF)"/>
            <person name="Lucas S."/>
            <person name="Copeland A."/>
            <person name="Lapidus A."/>
            <person name="Goodwin L."/>
            <person name="Pitluck S."/>
            <person name="Peters L."/>
            <person name="Munk A.C.C."/>
            <person name="Kyrpides N."/>
            <person name="Mavromatis K."/>
            <person name="Pagani I."/>
            <person name="Ivanova N."/>
            <person name="Ovchinnikova G."/>
            <person name="Zeytun A."/>
            <person name="Detter J.C."/>
            <person name="Han C."/>
            <person name="Land M."/>
            <person name="Hauser L."/>
            <person name="Markowitz V."/>
            <person name="Cheng J.-F."/>
            <person name="Hugenholtz P."/>
            <person name="Woyke T."/>
            <person name="Wu D."/>
            <person name="Tindall B."/>
            <person name="Faehnrich R."/>
            <person name="Brambilla E."/>
            <person name="Klenk H.-P."/>
            <person name="Eisen J.A."/>
        </authorList>
    </citation>
    <scope>NUCLEOTIDE SEQUENCE [LARGE SCALE GENOMIC DNA]</scope>
    <source>
        <strain evidence="7">DSM 14238 / LMG 21431 / ACAM 643 / 9-3</strain>
    </source>
</reference>
<organism evidence="6 7">
    <name type="scientific">Aequorivita sublithincola (strain DSM 14238 / LMG 21431 / ACAM 643 / 9-3)</name>
    <dbReference type="NCBI Taxonomy" id="746697"/>
    <lineage>
        <taxon>Bacteria</taxon>
        <taxon>Pseudomonadati</taxon>
        <taxon>Bacteroidota</taxon>
        <taxon>Flavobacteriia</taxon>
        <taxon>Flavobacteriales</taxon>
        <taxon>Flavobacteriaceae</taxon>
        <taxon>Aequorivita</taxon>
    </lineage>
</organism>
<dbReference type="InterPro" id="IPR009057">
    <property type="entry name" value="Homeodomain-like_sf"/>
</dbReference>
<dbReference type="PROSITE" id="PS01124">
    <property type="entry name" value="HTH_ARAC_FAMILY_2"/>
    <property type="match status" value="1"/>
</dbReference>
<protein>
    <submittedName>
        <fullName evidence="6">Putative integral membrane protein</fullName>
    </submittedName>
</protein>
<dbReference type="Pfam" id="PF12833">
    <property type="entry name" value="HTH_18"/>
    <property type="match status" value="1"/>
</dbReference>
<dbReference type="Gene3D" id="1.10.10.60">
    <property type="entry name" value="Homeodomain-like"/>
    <property type="match status" value="1"/>
</dbReference>
<dbReference type="InterPro" id="IPR011990">
    <property type="entry name" value="TPR-like_helical_dom_sf"/>
</dbReference>
<dbReference type="eggNOG" id="COG0457">
    <property type="taxonomic scope" value="Bacteria"/>
</dbReference>
<dbReference type="KEGG" id="asl:Aeqsu_2327"/>
<accession>I3YXR9</accession>
<keyword evidence="3" id="KW-0804">Transcription</keyword>
<dbReference type="PANTHER" id="PTHR43280:SF28">
    <property type="entry name" value="HTH-TYPE TRANSCRIPTIONAL ACTIVATOR RHAS"/>
    <property type="match status" value="1"/>
</dbReference>
<dbReference type="AlphaFoldDB" id="I3YXR9"/>
<evidence type="ECO:0000313" key="7">
    <source>
        <dbReference type="Proteomes" id="UP000006049"/>
    </source>
</evidence>
<keyword evidence="1" id="KW-0805">Transcription regulation</keyword>
<dbReference type="RefSeq" id="WP_014783036.1">
    <property type="nucleotide sequence ID" value="NC_018013.1"/>
</dbReference>
<dbReference type="STRING" id="746697.Aeqsu_2327"/>
<dbReference type="SMART" id="SM00342">
    <property type="entry name" value="HTH_ARAC"/>
    <property type="match status" value="1"/>
</dbReference>
<dbReference type="EMBL" id="CP003280">
    <property type="protein sequence ID" value="AFL81787.1"/>
    <property type="molecule type" value="Genomic_DNA"/>
</dbReference>
<dbReference type="InterPro" id="IPR018060">
    <property type="entry name" value="HTH_AraC"/>
</dbReference>
<dbReference type="InterPro" id="IPR018062">
    <property type="entry name" value="HTH_AraC-typ_CS"/>
</dbReference>
<keyword evidence="4" id="KW-1133">Transmembrane helix</keyword>
<dbReference type="GO" id="GO:0003700">
    <property type="term" value="F:DNA-binding transcription factor activity"/>
    <property type="evidence" value="ECO:0007669"/>
    <property type="project" value="InterPro"/>
</dbReference>
<dbReference type="PANTHER" id="PTHR43280">
    <property type="entry name" value="ARAC-FAMILY TRANSCRIPTIONAL REGULATOR"/>
    <property type="match status" value="1"/>
</dbReference>
<proteinExistence type="predicted"/>
<dbReference type="OrthoDB" id="9779074at2"/>
<keyword evidence="7" id="KW-1185">Reference proteome</keyword>
<dbReference type="InterPro" id="IPR020449">
    <property type="entry name" value="Tscrpt_reg_AraC-type_HTH"/>
</dbReference>
<evidence type="ECO:0000256" key="3">
    <source>
        <dbReference type="ARBA" id="ARBA00023163"/>
    </source>
</evidence>
<evidence type="ECO:0000256" key="2">
    <source>
        <dbReference type="ARBA" id="ARBA00023125"/>
    </source>
</evidence>
<dbReference type="Gene3D" id="1.25.40.10">
    <property type="entry name" value="Tetratricopeptide repeat domain"/>
    <property type="match status" value="1"/>
</dbReference>